<dbReference type="OrthoDB" id="10050400at2759"/>
<dbReference type="EMBL" id="MCGN01000006">
    <property type="protein sequence ID" value="ORY95899.1"/>
    <property type="molecule type" value="Genomic_DNA"/>
</dbReference>
<dbReference type="Gene3D" id="1.25.40.10">
    <property type="entry name" value="Tetratricopeptide repeat domain"/>
    <property type="match status" value="2"/>
</dbReference>
<organism evidence="1 2">
    <name type="scientific">Syncephalastrum racemosum</name>
    <name type="common">Filamentous fungus</name>
    <dbReference type="NCBI Taxonomy" id="13706"/>
    <lineage>
        <taxon>Eukaryota</taxon>
        <taxon>Fungi</taxon>
        <taxon>Fungi incertae sedis</taxon>
        <taxon>Mucoromycota</taxon>
        <taxon>Mucoromycotina</taxon>
        <taxon>Mucoromycetes</taxon>
        <taxon>Mucorales</taxon>
        <taxon>Syncephalastraceae</taxon>
        <taxon>Syncephalastrum</taxon>
    </lineage>
</organism>
<dbReference type="InterPro" id="IPR040201">
    <property type="entry name" value="Mrg3-like"/>
</dbReference>
<dbReference type="PANTHER" id="PTHR28142">
    <property type="entry name" value="MITOCHONDRIAL INNER MEMBRANE I-AAA PROTEASE SUPERCOMPLEX SUBUNIT MGR3-RELATED"/>
    <property type="match status" value="1"/>
</dbReference>
<name>A0A1X2HB62_SYNRA</name>
<evidence type="ECO:0000313" key="1">
    <source>
        <dbReference type="EMBL" id="ORY95899.1"/>
    </source>
</evidence>
<keyword evidence="2" id="KW-1185">Reference proteome</keyword>
<proteinExistence type="predicted"/>
<comment type="caution">
    <text evidence="1">The sequence shown here is derived from an EMBL/GenBank/DDBJ whole genome shotgun (WGS) entry which is preliminary data.</text>
</comment>
<protein>
    <submittedName>
        <fullName evidence="1">Uncharacterized protein</fullName>
    </submittedName>
</protein>
<dbReference type="InterPro" id="IPR011990">
    <property type="entry name" value="TPR-like_helical_dom_sf"/>
</dbReference>
<dbReference type="AlphaFoldDB" id="A0A1X2HB62"/>
<dbReference type="Proteomes" id="UP000242180">
    <property type="component" value="Unassembled WGS sequence"/>
</dbReference>
<reference evidence="1 2" key="1">
    <citation type="submission" date="2016-07" db="EMBL/GenBank/DDBJ databases">
        <title>Pervasive Adenine N6-methylation of Active Genes in Fungi.</title>
        <authorList>
            <consortium name="DOE Joint Genome Institute"/>
            <person name="Mondo S.J."/>
            <person name="Dannebaum R.O."/>
            <person name="Kuo R.C."/>
            <person name="Labutti K."/>
            <person name="Haridas S."/>
            <person name="Kuo A."/>
            <person name="Salamov A."/>
            <person name="Ahrendt S.R."/>
            <person name="Lipzen A."/>
            <person name="Sullivan W."/>
            <person name="Andreopoulos W.B."/>
            <person name="Clum A."/>
            <person name="Lindquist E."/>
            <person name="Daum C."/>
            <person name="Ramamoorthy G.K."/>
            <person name="Gryganskyi A."/>
            <person name="Culley D."/>
            <person name="Magnuson J.K."/>
            <person name="James T.Y."/>
            <person name="O'Malley M.A."/>
            <person name="Stajich J.E."/>
            <person name="Spatafora J.W."/>
            <person name="Visel A."/>
            <person name="Grigoriev I.V."/>
        </authorList>
    </citation>
    <scope>NUCLEOTIDE SEQUENCE [LARGE SCALE GENOMIC DNA]</scope>
    <source>
        <strain evidence="1 2">NRRL 2496</strain>
    </source>
</reference>
<dbReference type="PANTHER" id="PTHR28142:SF1">
    <property type="entry name" value="MITOCHONDRIAL INNER MEMBRANE I-AAA PROTEASE SUPERCOMPLEX SUBUNIT MGR3-RELATED"/>
    <property type="match status" value="1"/>
</dbReference>
<accession>A0A1X2HB62</accession>
<dbReference type="InParanoid" id="A0A1X2HB62"/>
<sequence length="375" mass="42580">MLFRPLPAFRATAQAALRRTTTTTTTRQQCRRYVQPSFTRHAQGRLGFSTNPSAESMREMTSLFKRVFKLTGYTAIALGAGAALLWQSYHLYIEHFLESTPSELSYRARNLLHGAHVREKVAPDHEVAAVYLNEVLRIALEEQKLDEHSPVVIQLRLRLADDEARAGNLYGAITEYTRAWKLLKEAPENDNEYLMAKTAKEMGSLYYRVGDYEHAEEFLAWAFDRLRAYTDDTFLKVTTTNALASVYTIQRRFDLSMPLLLLALKDIPEDATESKWVCLKGILQNQLCETMYGMAKIDEALGWAQASLESCTIGLDLDKNKKGEVVLNRDCQDCRVVVANNLSKLLEMKGDKEQAQSYYEQSLMFAADAAESKTK</sequence>
<dbReference type="OMA" id="EAMGWAQ"/>
<evidence type="ECO:0000313" key="2">
    <source>
        <dbReference type="Proteomes" id="UP000242180"/>
    </source>
</evidence>
<dbReference type="SUPFAM" id="SSF48452">
    <property type="entry name" value="TPR-like"/>
    <property type="match status" value="1"/>
</dbReference>
<gene>
    <name evidence="1" type="ORF">BCR43DRAFT_557760</name>
</gene>